<sequence>MSDFKCTFCKLTYAIRNGLSKYMNVCVLKAGEDVQLLANNPAQVRNNLKPIKQNQNENFDINEYKSDSEFFAKKISFKDIKFYKSSKVVKDIQFNSNSNLDSTLASPLHVSNTDELASGLDNMSFELDNSNINSNMFEVDPTSNLLDDIETTIDEDQEFFNENLNNSTYFEHIRSTSLDEEIDQKHEEFPNEAYADLMDSKEIIYKEQNNRMCDMNIYEATVIDRMHHLDLGLFKHQINFTCSLLKEKYGASILDTIDKRLANIPRFPELKIFKNGIQSLARITANEYHNLIKVMIFVLDNLDISESIQNKLLKLYEDWNNMYLLSRYEEFTDNDLKDFEVCK</sequence>
<reference evidence="1 2" key="1">
    <citation type="journal article" date="2019" name="Environ. Microbiol.">
        <title>At the nexus of three kingdoms: the genome of the mycorrhizal fungus Gigaspora margarita provides insights into plant, endobacterial and fungal interactions.</title>
        <authorList>
            <person name="Venice F."/>
            <person name="Ghignone S."/>
            <person name="Salvioli di Fossalunga A."/>
            <person name="Amselem J."/>
            <person name="Novero M."/>
            <person name="Xianan X."/>
            <person name="Sedzielewska Toro K."/>
            <person name="Morin E."/>
            <person name="Lipzen A."/>
            <person name="Grigoriev I.V."/>
            <person name="Henrissat B."/>
            <person name="Martin F.M."/>
            <person name="Bonfante P."/>
        </authorList>
    </citation>
    <scope>NUCLEOTIDE SEQUENCE [LARGE SCALE GENOMIC DNA]</scope>
    <source>
        <strain evidence="1 2">BEG34</strain>
    </source>
</reference>
<evidence type="ECO:0000313" key="2">
    <source>
        <dbReference type="Proteomes" id="UP000439903"/>
    </source>
</evidence>
<dbReference type="AlphaFoldDB" id="A0A8H3X3L5"/>
<dbReference type="Proteomes" id="UP000439903">
    <property type="component" value="Unassembled WGS sequence"/>
</dbReference>
<accession>A0A8H3X3L5</accession>
<keyword evidence="2" id="KW-1185">Reference proteome</keyword>
<protein>
    <submittedName>
        <fullName evidence="1">Zn-finger domain-containing protein</fullName>
    </submittedName>
</protein>
<comment type="caution">
    <text evidence="1">The sequence shown here is derived from an EMBL/GenBank/DDBJ whole genome shotgun (WGS) entry which is preliminary data.</text>
</comment>
<gene>
    <name evidence="1" type="ORF">F8M41_008891</name>
</gene>
<proteinExistence type="predicted"/>
<evidence type="ECO:0000313" key="1">
    <source>
        <dbReference type="EMBL" id="KAF0405933.1"/>
    </source>
</evidence>
<dbReference type="OrthoDB" id="3199698at2759"/>
<dbReference type="EMBL" id="WTPW01001947">
    <property type="protein sequence ID" value="KAF0405933.1"/>
    <property type="molecule type" value="Genomic_DNA"/>
</dbReference>
<organism evidence="1 2">
    <name type="scientific">Gigaspora margarita</name>
    <dbReference type="NCBI Taxonomy" id="4874"/>
    <lineage>
        <taxon>Eukaryota</taxon>
        <taxon>Fungi</taxon>
        <taxon>Fungi incertae sedis</taxon>
        <taxon>Mucoromycota</taxon>
        <taxon>Glomeromycotina</taxon>
        <taxon>Glomeromycetes</taxon>
        <taxon>Diversisporales</taxon>
        <taxon>Gigasporaceae</taxon>
        <taxon>Gigaspora</taxon>
    </lineage>
</organism>
<name>A0A8H3X3L5_GIGMA</name>